<dbReference type="EMBL" id="QBIY01013093">
    <property type="protein sequence ID" value="RXN12035.1"/>
    <property type="molecule type" value="Genomic_DNA"/>
</dbReference>
<evidence type="ECO:0000313" key="2">
    <source>
        <dbReference type="EMBL" id="RXN12035.1"/>
    </source>
</evidence>
<protein>
    <submittedName>
        <fullName evidence="2">Insertion element IS630 putative 39 kDa-like protein</fullName>
    </submittedName>
</protein>
<name>A0A498M306_LABRO</name>
<sequence>MYREPFERNSVRVKDLCHDYVQTVLDFDATELPHEFIYVDEAGFNLAKTKRQARNVVGQWAVVNVPGQRSGNITLCAAISVQGDLHHHATLGPYNTGQIIAFLDALHAVVQDRPEQPRTQLSTMMENIEHILEENRVEFFSTETFLEVQMKKFATDTFTVTRVDAGHGDQLEETIENLIELQRFLLKGEILDSSTYHRKVRRVSPNFIIKVCSQYLYILSINIHRGRRAIDSPVVVHSVDGEVLPRRV</sequence>
<keyword evidence="3" id="KW-1185">Reference proteome</keyword>
<evidence type="ECO:0000259" key="1">
    <source>
        <dbReference type="Pfam" id="PF13358"/>
    </source>
</evidence>
<dbReference type="AlphaFoldDB" id="A0A498M306"/>
<gene>
    <name evidence="2" type="ORF">ROHU_010321</name>
</gene>
<comment type="caution">
    <text evidence="2">The sequence shown here is derived from an EMBL/GenBank/DDBJ whole genome shotgun (WGS) entry which is preliminary data.</text>
</comment>
<dbReference type="Proteomes" id="UP000290572">
    <property type="component" value="Unassembled WGS sequence"/>
</dbReference>
<accession>A0A498M306</accession>
<organism evidence="2 3">
    <name type="scientific">Labeo rohita</name>
    <name type="common">Indian major carp</name>
    <name type="synonym">Cyprinus rohita</name>
    <dbReference type="NCBI Taxonomy" id="84645"/>
    <lineage>
        <taxon>Eukaryota</taxon>
        <taxon>Metazoa</taxon>
        <taxon>Chordata</taxon>
        <taxon>Craniata</taxon>
        <taxon>Vertebrata</taxon>
        <taxon>Euteleostomi</taxon>
        <taxon>Actinopterygii</taxon>
        <taxon>Neopterygii</taxon>
        <taxon>Teleostei</taxon>
        <taxon>Ostariophysi</taxon>
        <taxon>Cypriniformes</taxon>
        <taxon>Cyprinidae</taxon>
        <taxon>Labeoninae</taxon>
        <taxon>Labeonini</taxon>
        <taxon>Labeo</taxon>
    </lineage>
</organism>
<feature type="domain" description="Tc1-like transposase DDE" evidence="1">
    <location>
        <begin position="36"/>
        <end position="108"/>
    </location>
</feature>
<proteinExistence type="predicted"/>
<dbReference type="InterPro" id="IPR038717">
    <property type="entry name" value="Tc1-like_DDE_dom"/>
</dbReference>
<dbReference type="Pfam" id="PF13358">
    <property type="entry name" value="DDE_3"/>
    <property type="match status" value="1"/>
</dbReference>
<reference evidence="2 3" key="1">
    <citation type="submission" date="2018-03" db="EMBL/GenBank/DDBJ databases">
        <title>Draft genome sequence of Rohu Carp (Labeo rohita).</title>
        <authorList>
            <person name="Das P."/>
            <person name="Kushwaha B."/>
            <person name="Joshi C.G."/>
            <person name="Kumar D."/>
            <person name="Nagpure N.S."/>
            <person name="Sahoo L."/>
            <person name="Das S.P."/>
            <person name="Bit A."/>
            <person name="Patnaik S."/>
            <person name="Meher P.K."/>
            <person name="Jayasankar P."/>
            <person name="Koringa P.G."/>
            <person name="Patel N.V."/>
            <person name="Hinsu A.T."/>
            <person name="Kumar R."/>
            <person name="Pandey M."/>
            <person name="Agarwal S."/>
            <person name="Srivastava S."/>
            <person name="Singh M."/>
            <person name="Iquebal M.A."/>
            <person name="Jaiswal S."/>
            <person name="Angadi U.B."/>
            <person name="Kumar N."/>
            <person name="Raza M."/>
            <person name="Shah T.M."/>
            <person name="Rai A."/>
            <person name="Jena J.K."/>
        </authorList>
    </citation>
    <scope>NUCLEOTIDE SEQUENCE [LARGE SCALE GENOMIC DNA]</scope>
    <source>
        <strain evidence="2">DASCIFA01</strain>
        <tissue evidence="2">Testis</tissue>
    </source>
</reference>
<evidence type="ECO:0000313" key="3">
    <source>
        <dbReference type="Proteomes" id="UP000290572"/>
    </source>
</evidence>